<evidence type="ECO:0000313" key="6">
    <source>
        <dbReference type="EMBL" id="GAA4285811.1"/>
    </source>
</evidence>
<organism evidence="6 7">
    <name type="scientific">Georgenia daeguensis</name>
    <dbReference type="NCBI Taxonomy" id="908355"/>
    <lineage>
        <taxon>Bacteria</taxon>
        <taxon>Bacillati</taxon>
        <taxon>Actinomycetota</taxon>
        <taxon>Actinomycetes</taxon>
        <taxon>Micrococcales</taxon>
        <taxon>Bogoriellaceae</taxon>
        <taxon>Georgenia</taxon>
    </lineage>
</organism>
<feature type="transmembrane region" description="Helical" evidence="4">
    <location>
        <begin position="78"/>
        <end position="97"/>
    </location>
</feature>
<dbReference type="Pfam" id="PF02518">
    <property type="entry name" value="HATPase_c"/>
    <property type="match status" value="1"/>
</dbReference>
<sequence length="386" mass="39820">MRTEPDHGHRHLVHVVAGLVGIGGLAFSLTVVHLPGTHREGLEPWWAATAAILVGGLVVLAALGPLSRVPAGVVQTVAGAWALLFLAVVASVPLLGSGSAGEQTQWISGFIGAAVSAAALAWRARTSVAYLLVLCTLWGVARWWDTGRRLPLLAVQDGVYAVTSGLIVMSVVWLVLRAARAVDAAAAADAEHAVSEARSQSRDAERHRLAAIVHDGVLAALLAGSSGTAPPAAVALEARRALDDLDELRQPSTASGEVEAGDLVLRLRLRAAVIGDGAAVRADVEPTRIPELVAVKLVAAAAEALRNSVRHAGPGATRTVTVTVRPGRAEVRVRDDGAGFDPASVPAARLGVRGSIEGRMSRLPGGYAEVRSTPGAGTEVVVGWRA</sequence>
<dbReference type="InterPro" id="IPR050482">
    <property type="entry name" value="Sensor_HK_TwoCompSys"/>
</dbReference>
<proteinExistence type="predicted"/>
<evidence type="ECO:0000259" key="5">
    <source>
        <dbReference type="Pfam" id="PF02518"/>
    </source>
</evidence>
<dbReference type="InterPro" id="IPR003594">
    <property type="entry name" value="HATPase_dom"/>
</dbReference>
<keyword evidence="1" id="KW-0808">Transferase</keyword>
<name>A0ABP8EP70_9MICO</name>
<evidence type="ECO:0000256" key="1">
    <source>
        <dbReference type="ARBA" id="ARBA00022679"/>
    </source>
</evidence>
<feature type="domain" description="Histidine kinase/HSP90-like ATPase" evidence="5">
    <location>
        <begin position="296"/>
        <end position="382"/>
    </location>
</feature>
<reference evidence="7" key="1">
    <citation type="journal article" date="2019" name="Int. J. Syst. Evol. Microbiol.">
        <title>The Global Catalogue of Microorganisms (GCM) 10K type strain sequencing project: providing services to taxonomists for standard genome sequencing and annotation.</title>
        <authorList>
            <consortium name="The Broad Institute Genomics Platform"/>
            <consortium name="The Broad Institute Genome Sequencing Center for Infectious Disease"/>
            <person name="Wu L."/>
            <person name="Ma J."/>
        </authorList>
    </citation>
    <scope>NUCLEOTIDE SEQUENCE [LARGE SCALE GENOMIC DNA]</scope>
    <source>
        <strain evidence="7">JCM 17459</strain>
    </source>
</reference>
<feature type="transmembrane region" description="Helical" evidence="4">
    <location>
        <begin position="103"/>
        <end position="121"/>
    </location>
</feature>
<evidence type="ECO:0000256" key="4">
    <source>
        <dbReference type="SAM" id="Phobius"/>
    </source>
</evidence>
<dbReference type="InterPro" id="IPR036890">
    <property type="entry name" value="HATPase_C_sf"/>
</dbReference>
<keyword evidence="4" id="KW-0472">Membrane</keyword>
<protein>
    <recommendedName>
        <fullName evidence="5">Histidine kinase/HSP90-like ATPase domain-containing protein</fullName>
    </recommendedName>
</protein>
<evidence type="ECO:0000313" key="7">
    <source>
        <dbReference type="Proteomes" id="UP001499841"/>
    </source>
</evidence>
<keyword evidence="7" id="KW-1185">Reference proteome</keyword>
<evidence type="ECO:0000256" key="2">
    <source>
        <dbReference type="ARBA" id="ARBA00022777"/>
    </source>
</evidence>
<feature type="transmembrane region" description="Helical" evidence="4">
    <location>
        <begin position="12"/>
        <end position="33"/>
    </location>
</feature>
<feature type="transmembrane region" description="Helical" evidence="4">
    <location>
        <begin position="128"/>
        <end position="144"/>
    </location>
</feature>
<keyword evidence="4" id="KW-0812">Transmembrane</keyword>
<feature type="transmembrane region" description="Helical" evidence="4">
    <location>
        <begin position="159"/>
        <end position="176"/>
    </location>
</feature>
<keyword evidence="4" id="KW-1133">Transmembrane helix</keyword>
<dbReference type="PANTHER" id="PTHR24421">
    <property type="entry name" value="NITRATE/NITRITE SENSOR PROTEIN NARX-RELATED"/>
    <property type="match status" value="1"/>
</dbReference>
<dbReference type="SUPFAM" id="SSF55874">
    <property type="entry name" value="ATPase domain of HSP90 chaperone/DNA topoisomerase II/histidine kinase"/>
    <property type="match status" value="1"/>
</dbReference>
<gene>
    <name evidence="6" type="ORF">GCM10022262_01700</name>
</gene>
<keyword evidence="3" id="KW-0902">Two-component regulatory system</keyword>
<keyword evidence="2" id="KW-0418">Kinase</keyword>
<dbReference type="EMBL" id="BAABBA010000001">
    <property type="protein sequence ID" value="GAA4285811.1"/>
    <property type="molecule type" value="Genomic_DNA"/>
</dbReference>
<comment type="caution">
    <text evidence="6">The sequence shown here is derived from an EMBL/GenBank/DDBJ whole genome shotgun (WGS) entry which is preliminary data.</text>
</comment>
<dbReference type="RefSeq" id="WP_345036560.1">
    <property type="nucleotide sequence ID" value="NZ_BAABBA010000001.1"/>
</dbReference>
<feature type="transmembrane region" description="Helical" evidence="4">
    <location>
        <begin position="45"/>
        <end position="66"/>
    </location>
</feature>
<evidence type="ECO:0000256" key="3">
    <source>
        <dbReference type="ARBA" id="ARBA00023012"/>
    </source>
</evidence>
<dbReference type="Proteomes" id="UP001499841">
    <property type="component" value="Unassembled WGS sequence"/>
</dbReference>
<dbReference type="PANTHER" id="PTHR24421:SF61">
    <property type="entry name" value="OXYGEN SENSOR HISTIDINE KINASE NREB"/>
    <property type="match status" value="1"/>
</dbReference>
<accession>A0ABP8EP70</accession>
<dbReference type="Gene3D" id="3.30.565.10">
    <property type="entry name" value="Histidine kinase-like ATPase, C-terminal domain"/>
    <property type="match status" value="1"/>
</dbReference>